<reference evidence="4" key="2">
    <citation type="submission" date="2021-12" db="EMBL/GenBank/DDBJ databases">
        <title>Resequencing data analysis of finger millet.</title>
        <authorList>
            <person name="Hatakeyama M."/>
            <person name="Aluri S."/>
            <person name="Balachadran M.T."/>
            <person name="Sivarajan S.R."/>
            <person name="Poveda L."/>
            <person name="Shimizu-Inatsugi R."/>
            <person name="Schlapbach R."/>
            <person name="Sreeman S.M."/>
            <person name="Shimizu K.K."/>
        </authorList>
    </citation>
    <scope>NUCLEOTIDE SEQUENCE</scope>
</reference>
<dbReference type="SUPFAM" id="SSF54695">
    <property type="entry name" value="POZ domain"/>
    <property type="match status" value="1"/>
</dbReference>
<dbReference type="PANTHER" id="PTHR26379">
    <property type="entry name" value="BTB/POZ AND MATH DOMAIN-CONTAINING PROTEIN 1"/>
    <property type="match status" value="1"/>
</dbReference>
<dbReference type="InterPro" id="IPR011333">
    <property type="entry name" value="SKP1/BTB/POZ_sf"/>
</dbReference>
<dbReference type="InterPro" id="IPR045005">
    <property type="entry name" value="BPM1-6"/>
</dbReference>
<organism evidence="4 5">
    <name type="scientific">Eleusine coracana subsp. coracana</name>
    <dbReference type="NCBI Taxonomy" id="191504"/>
    <lineage>
        <taxon>Eukaryota</taxon>
        <taxon>Viridiplantae</taxon>
        <taxon>Streptophyta</taxon>
        <taxon>Embryophyta</taxon>
        <taxon>Tracheophyta</taxon>
        <taxon>Spermatophyta</taxon>
        <taxon>Magnoliopsida</taxon>
        <taxon>Liliopsida</taxon>
        <taxon>Poales</taxon>
        <taxon>Poaceae</taxon>
        <taxon>PACMAD clade</taxon>
        <taxon>Chloridoideae</taxon>
        <taxon>Cynodonteae</taxon>
        <taxon>Eleusininae</taxon>
        <taxon>Eleusine</taxon>
    </lineage>
</organism>
<accession>A0AAV5BFZ0</accession>
<dbReference type="Proteomes" id="UP001054889">
    <property type="component" value="Unassembled WGS sequence"/>
</dbReference>
<reference evidence="4" key="1">
    <citation type="journal article" date="2018" name="DNA Res.">
        <title>Multiple hybrid de novo genome assembly of finger millet, an orphan allotetraploid crop.</title>
        <authorList>
            <person name="Hatakeyama M."/>
            <person name="Aluri S."/>
            <person name="Balachadran M.T."/>
            <person name="Sivarajan S.R."/>
            <person name="Patrignani A."/>
            <person name="Gruter S."/>
            <person name="Poveda L."/>
            <person name="Shimizu-Inatsugi R."/>
            <person name="Baeten J."/>
            <person name="Francoijs K.J."/>
            <person name="Nataraja K.N."/>
            <person name="Reddy Y.A.N."/>
            <person name="Phadnis S."/>
            <person name="Ravikumar R.L."/>
            <person name="Schlapbach R."/>
            <person name="Sreeman S.M."/>
            <person name="Shimizu K.K."/>
        </authorList>
    </citation>
    <scope>NUCLEOTIDE SEQUENCE</scope>
</reference>
<proteinExistence type="inferred from homology"/>
<dbReference type="EMBL" id="BQKI01000001">
    <property type="protein sequence ID" value="GJM84565.1"/>
    <property type="molecule type" value="Genomic_DNA"/>
</dbReference>
<dbReference type="GO" id="GO:0016567">
    <property type="term" value="P:protein ubiquitination"/>
    <property type="evidence" value="ECO:0007669"/>
    <property type="project" value="InterPro"/>
</dbReference>
<protein>
    <recommendedName>
        <fullName evidence="3">BPM/SPOP BACK domain-containing protein</fullName>
    </recommendedName>
</protein>
<evidence type="ECO:0000256" key="2">
    <source>
        <dbReference type="ARBA" id="ARBA00010846"/>
    </source>
</evidence>
<comment type="similarity">
    <text evidence="2">Belongs to the Tdpoz family.</text>
</comment>
<dbReference type="Pfam" id="PF24570">
    <property type="entry name" value="BACK_BPM_SPOP"/>
    <property type="match status" value="1"/>
</dbReference>
<comment type="pathway">
    <text evidence="1">Protein modification; protein ubiquitination.</text>
</comment>
<gene>
    <name evidence="4" type="primary">ga00248</name>
    <name evidence="4" type="ORF">PR202_ga00248</name>
</gene>
<evidence type="ECO:0000313" key="5">
    <source>
        <dbReference type="Proteomes" id="UP001054889"/>
    </source>
</evidence>
<name>A0AAV5BFZ0_ELECO</name>
<dbReference type="AlphaFoldDB" id="A0AAV5BFZ0"/>
<keyword evidence="5" id="KW-1185">Reference proteome</keyword>
<evidence type="ECO:0000313" key="4">
    <source>
        <dbReference type="EMBL" id="GJM84565.1"/>
    </source>
</evidence>
<dbReference type="InterPro" id="IPR056423">
    <property type="entry name" value="BACK_BPM_SPOP"/>
</dbReference>
<comment type="caution">
    <text evidence="4">The sequence shown here is derived from an EMBL/GenBank/DDBJ whole genome shotgun (WGS) entry which is preliminary data.</text>
</comment>
<sequence>MKERYTAATVHVDDMEPRAFQAFLSFVYTNSLPEMKKEKEDAIPAPAPTILTLAEQHNCGGLKKACLDFVTDPANLKAVVASDGFEHLSKSCPFVNKKLILMLAS</sequence>
<evidence type="ECO:0000256" key="1">
    <source>
        <dbReference type="ARBA" id="ARBA00004906"/>
    </source>
</evidence>
<dbReference type="Gene3D" id="1.25.40.420">
    <property type="match status" value="1"/>
</dbReference>
<feature type="domain" description="BPM/SPOP BACK" evidence="3">
    <location>
        <begin position="49"/>
        <end position="99"/>
    </location>
</feature>
<dbReference type="PANTHER" id="PTHR26379:SF429">
    <property type="entry name" value="OS10G0428900 PROTEIN"/>
    <property type="match status" value="1"/>
</dbReference>
<evidence type="ECO:0000259" key="3">
    <source>
        <dbReference type="Pfam" id="PF24570"/>
    </source>
</evidence>